<accession>A0A9P8YGJ1</accession>
<dbReference type="RefSeq" id="XP_046017618.1">
    <property type="nucleotide sequence ID" value="XM_046152061.1"/>
</dbReference>
<keyword evidence="8" id="KW-1185">Reference proteome</keyword>
<evidence type="ECO:0000256" key="5">
    <source>
        <dbReference type="ARBA" id="ARBA00023242"/>
    </source>
</evidence>
<keyword evidence="2" id="KW-0805">Transcription regulation</keyword>
<name>A0A9P8YGJ1_9PEZI</name>
<evidence type="ECO:0000259" key="6">
    <source>
        <dbReference type="SMART" id="SM00906"/>
    </source>
</evidence>
<organism evidence="7 8">
    <name type="scientific">Microdochium trichocladiopsis</name>
    <dbReference type="NCBI Taxonomy" id="1682393"/>
    <lineage>
        <taxon>Eukaryota</taxon>
        <taxon>Fungi</taxon>
        <taxon>Dikarya</taxon>
        <taxon>Ascomycota</taxon>
        <taxon>Pezizomycotina</taxon>
        <taxon>Sordariomycetes</taxon>
        <taxon>Xylariomycetidae</taxon>
        <taxon>Xylariales</taxon>
        <taxon>Microdochiaceae</taxon>
        <taxon>Microdochium</taxon>
    </lineage>
</organism>
<dbReference type="CDD" id="cd12148">
    <property type="entry name" value="fungal_TF_MHR"/>
    <property type="match status" value="1"/>
</dbReference>
<feature type="domain" description="Xylanolytic transcriptional activator regulatory" evidence="6">
    <location>
        <begin position="121"/>
        <end position="203"/>
    </location>
</feature>
<keyword evidence="4" id="KW-0804">Transcription</keyword>
<evidence type="ECO:0000256" key="4">
    <source>
        <dbReference type="ARBA" id="ARBA00023163"/>
    </source>
</evidence>
<evidence type="ECO:0000256" key="1">
    <source>
        <dbReference type="ARBA" id="ARBA00004123"/>
    </source>
</evidence>
<dbReference type="GeneID" id="70181607"/>
<dbReference type="SMART" id="SM00906">
    <property type="entry name" value="Fungal_trans"/>
    <property type="match status" value="1"/>
</dbReference>
<evidence type="ECO:0000256" key="3">
    <source>
        <dbReference type="ARBA" id="ARBA00023125"/>
    </source>
</evidence>
<evidence type="ECO:0000256" key="2">
    <source>
        <dbReference type="ARBA" id="ARBA00023015"/>
    </source>
</evidence>
<dbReference type="PANTHER" id="PTHR47540:SF2">
    <property type="entry name" value="ZN(II)2CYS6 TRANSCRIPTION FACTOR (EUROFUNG)"/>
    <property type="match status" value="1"/>
</dbReference>
<reference evidence="7" key="1">
    <citation type="journal article" date="2021" name="Nat. Commun.">
        <title>Genetic determinants of endophytism in the Arabidopsis root mycobiome.</title>
        <authorList>
            <person name="Mesny F."/>
            <person name="Miyauchi S."/>
            <person name="Thiergart T."/>
            <person name="Pickel B."/>
            <person name="Atanasova L."/>
            <person name="Karlsson M."/>
            <person name="Huettel B."/>
            <person name="Barry K.W."/>
            <person name="Haridas S."/>
            <person name="Chen C."/>
            <person name="Bauer D."/>
            <person name="Andreopoulos W."/>
            <person name="Pangilinan J."/>
            <person name="LaButti K."/>
            <person name="Riley R."/>
            <person name="Lipzen A."/>
            <person name="Clum A."/>
            <person name="Drula E."/>
            <person name="Henrissat B."/>
            <person name="Kohler A."/>
            <person name="Grigoriev I.V."/>
            <person name="Martin F.M."/>
            <person name="Hacquard S."/>
        </authorList>
    </citation>
    <scope>NUCLEOTIDE SEQUENCE</scope>
    <source>
        <strain evidence="7">MPI-CAGE-CH-0230</strain>
    </source>
</reference>
<dbReference type="EMBL" id="JAGTJQ010000001">
    <property type="protein sequence ID" value="KAH7039563.1"/>
    <property type="molecule type" value="Genomic_DNA"/>
</dbReference>
<dbReference type="InterPro" id="IPR051711">
    <property type="entry name" value="Stress_Response_Reg"/>
</dbReference>
<evidence type="ECO:0000313" key="8">
    <source>
        <dbReference type="Proteomes" id="UP000756346"/>
    </source>
</evidence>
<keyword evidence="5" id="KW-0539">Nucleus</keyword>
<dbReference type="GO" id="GO:0006351">
    <property type="term" value="P:DNA-templated transcription"/>
    <property type="evidence" value="ECO:0007669"/>
    <property type="project" value="InterPro"/>
</dbReference>
<dbReference type="GO" id="GO:0008270">
    <property type="term" value="F:zinc ion binding"/>
    <property type="evidence" value="ECO:0007669"/>
    <property type="project" value="InterPro"/>
</dbReference>
<evidence type="ECO:0000313" key="7">
    <source>
        <dbReference type="EMBL" id="KAH7039563.1"/>
    </source>
</evidence>
<dbReference type="Proteomes" id="UP000756346">
    <property type="component" value="Unassembled WGS sequence"/>
</dbReference>
<keyword evidence="3" id="KW-0238">DNA-binding</keyword>
<dbReference type="AlphaFoldDB" id="A0A9P8YGJ1"/>
<dbReference type="GO" id="GO:0005634">
    <property type="term" value="C:nucleus"/>
    <property type="evidence" value="ECO:0007669"/>
    <property type="project" value="UniProtKB-SubCell"/>
</dbReference>
<dbReference type="Pfam" id="PF04082">
    <property type="entry name" value="Fungal_trans"/>
    <property type="match status" value="1"/>
</dbReference>
<protein>
    <submittedName>
        <fullName evidence="7">Fungal-specific transcription factor domain-containing protein</fullName>
    </submittedName>
</protein>
<dbReference type="PANTHER" id="PTHR47540">
    <property type="entry name" value="THIAMINE REPRESSIBLE GENES REGULATORY PROTEIN THI5"/>
    <property type="match status" value="1"/>
</dbReference>
<dbReference type="InterPro" id="IPR007219">
    <property type="entry name" value="XnlR_reg_dom"/>
</dbReference>
<sequence>MVQFYFDNCVVTYRCLHQATVVQWAEALLTNVETARPWHYEVGHARASIIITILAIVTLRQDKIRNNGTSDVSHMCALGDAFFCLATSLTDVETGLPTLASAQARILHVLYLLQTTRMNQAWYVFGGLVPIVSALGLHRQSSFKHRTGGPHTPRDDFILTQCRKRTFWVCYTIDKYLAVVFGRPRLYHDDDINQGFPDCINDEDMTTEGKADTEPSIDCHVDSLIAHAKLAQLIDRISREVYSVKKVPKRERLASAQRLGLELHEWNRSLPSHLGTVRIRSLIPPFRRQASALKLAYCHAIMHANRPFLLGAASLSAAQRNRVSSVVSGTKDLPDMSPLASNAPRTMTLQDSISECLGAAKVALELVDSMSPDGALFHAFWWTPYVTFCALAVVYVWEIQQQQFPGFDKQGGDHPATTNHAGLSSRDRLQGLLELAQRCQRHLSQSTSADSPSHRYSVILEELRKEAKLQGGARPVENSSTNVVHAAEEIAASAMLADGMPPGMSQDFYGGNSGVAGGTFVGGTIFDAWQTRDWMDLDSSAFGPYPDFIHGPMLPLLNDLGEPAFQPSPQI</sequence>
<dbReference type="OrthoDB" id="2579025at2759"/>
<gene>
    <name evidence="7" type="ORF">B0I36DRAFT_308893</name>
</gene>
<proteinExistence type="predicted"/>
<dbReference type="GO" id="GO:0045944">
    <property type="term" value="P:positive regulation of transcription by RNA polymerase II"/>
    <property type="evidence" value="ECO:0007669"/>
    <property type="project" value="TreeGrafter"/>
</dbReference>
<comment type="subcellular location">
    <subcellularLocation>
        <location evidence="1">Nucleus</location>
    </subcellularLocation>
</comment>
<comment type="caution">
    <text evidence="7">The sequence shown here is derived from an EMBL/GenBank/DDBJ whole genome shotgun (WGS) entry which is preliminary data.</text>
</comment>
<dbReference type="GO" id="GO:0043565">
    <property type="term" value="F:sequence-specific DNA binding"/>
    <property type="evidence" value="ECO:0007669"/>
    <property type="project" value="TreeGrafter"/>
</dbReference>